<feature type="compositionally biased region" description="Polar residues" evidence="1">
    <location>
        <begin position="225"/>
        <end position="236"/>
    </location>
</feature>
<gene>
    <name evidence="2" type="ORF">CEY00_Acc26776</name>
</gene>
<proteinExistence type="predicted"/>
<dbReference type="InParanoid" id="A0A2R6PUT1"/>
<dbReference type="Gramene" id="PSR96723">
    <property type="protein sequence ID" value="PSR96723"/>
    <property type="gene ID" value="CEY00_Acc26776"/>
</dbReference>
<dbReference type="STRING" id="1590841.A0A2R6PUT1"/>
<accession>A0A2R6PUT1</accession>
<dbReference type="OMA" id="SKMTQEW"/>
<dbReference type="PANTHER" id="PTHR12112:SF39">
    <property type="entry name" value="EG:152A3.5 PROTEIN (FBGN0003116_PN PROTEIN)"/>
    <property type="match status" value="1"/>
</dbReference>
<protein>
    <submittedName>
        <fullName evidence="2">Wiskott-Aldrich syndrome protein family member 2 like</fullName>
    </submittedName>
</protein>
<dbReference type="OrthoDB" id="374045at2759"/>
<dbReference type="AlphaFoldDB" id="A0A2R6PUT1"/>
<dbReference type="FunFam" id="3.90.1640.10:FF:000010">
    <property type="entry name" value="Uncharacterized protein"/>
    <property type="match status" value="1"/>
</dbReference>
<dbReference type="GO" id="GO:0004309">
    <property type="term" value="F:exopolyphosphatase activity"/>
    <property type="evidence" value="ECO:0007669"/>
    <property type="project" value="TreeGrafter"/>
</dbReference>
<comment type="caution">
    <text evidence="2">The sequence shown here is derived from an EMBL/GenBank/DDBJ whole genome shotgun (WGS) entry which is preliminary data.</text>
</comment>
<evidence type="ECO:0000313" key="3">
    <source>
        <dbReference type="Proteomes" id="UP000241394"/>
    </source>
</evidence>
<reference evidence="3" key="2">
    <citation type="journal article" date="2018" name="BMC Genomics">
        <title>A manually annotated Actinidia chinensis var. chinensis (kiwifruit) genome highlights the challenges associated with draft genomes and gene prediction in plants.</title>
        <authorList>
            <person name="Pilkington S.M."/>
            <person name="Crowhurst R."/>
            <person name="Hilario E."/>
            <person name="Nardozza S."/>
            <person name="Fraser L."/>
            <person name="Peng Y."/>
            <person name="Gunaseelan K."/>
            <person name="Simpson R."/>
            <person name="Tahir J."/>
            <person name="Deroles S.C."/>
            <person name="Templeton K."/>
            <person name="Luo Z."/>
            <person name="Davy M."/>
            <person name="Cheng C."/>
            <person name="McNeilage M."/>
            <person name="Scaglione D."/>
            <person name="Liu Y."/>
            <person name="Zhang Q."/>
            <person name="Datson P."/>
            <person name="De Silva N."/>
            <person name="Gardiner S.E."/>
            <person name="Bassett H."/>
            <person name="Chagne D."/>
            <person name="McCallum J."/>
            <person name="Dzierzon H."/>
            <person name="Deng C."/>
            <person name="Wang Y.Y."/>
            <person name="Barron L."/>
            <person name="Manako K."/>
            <person name="Bowen J."/>
            <person name="Foster T.M."/>
            <person name="Erridge Z.A."/>
            <person name="Tiffin H."/>
            <person name="Waite C.N."/>
            <person name="Davies K.M."/>
            <person name="Grierson E.P."/>
            <person name="Laing W.A."/>
            <person name="Kirk R."/>
            <person name="Chen X."/>
            <person name="Wood M."/>
            <person name="Montefiori M."/>
            <person name="Brummell D.A."/>
            <person name="Schwinn K.E."/>
            <person name="Catanach A."/>
            <person name="Fullerton C."/>
            <person name="Li D."/>
            <person name="Meiyalaghan S."/>
            <person name="Nieuwenhuizen N."/>
            <person name="Read N."/>
            <person name="Prakash R."/>
            <person name="Hunter D."/>
            <person name="Zhang H."/>
            <person name="McKenzie M."/>
            <person name="Knabel M."/>
            <person name="Harris A."/>
            <person name="Allan A.C."/>
            <person name="Gleave A."/>
            <person name="Chen A."/>
            <person name="Janssen B.J."/>
            <person name="Plunkett B."/>
            <person name="Ampomah-Dwamena C."/>
            <person name="Voogd C."/>
            <person name="Leif D."/>
            <person name="Lafferty D."/>
            <person name="Souleyre E.J.F."/>
            <person name="Varkonyi-Gasic E."/>
            <person name="Gambi F."/>
            <person name="Hanley J."/>
            <person name="Yao J.L."/>
            <person name="Cheung J."/>
            <person name="David K.M."/>
            <person name="Warren B."/>
            <person name="Marsh K."/>
            <person name="Snowden K.C."/>
            <person name="Lin-Wang K."/>
            <person name="Brian L."/>
            <person name="Martinez-Sanchez M."/>
            <person name="Wang M."/>
            <person name="Ileperuma N."/>
            <person name="Macnee N."/>
            <person name="Campin R."/>
            <person name="McAtee P."/>
            <person name="Drummond R.S.M."/>
            <person name="Espley R.V."/>
            <person name="Ireland H.S."/>
            <person name="Wu R."/>
            <person name="Atkinson R.G."/>
            <person name="Karunairetnam S."/>
            <person name="Bulley S."/>
            <person name="Chunkath S."/>
            <person name="Hanley Z."/>
            <person name="Storey R."/>
            <person name="Thrimawithana A.H."/>
            <person name="Thomson S."/>
            <person name="David C."/>
            <person name="Testolin R."/>
            <person name="Huang H."/>
            <person name="Hellens R.P."/>
            <person name="Schaffer R.J."/>
        </authorList>
    </citation>
    <scope>NUCLEOTIDE SEQUENCE [LARGE SCALE GENOMIC DNA]</scope>
    <source>
        <strain evidence="3">cv. Red5</strain>
    </source>
</reference>
<feature type="region of interest" description="Disordered" evidence="1">
    <location>
        <begin position="158"/>
        <end position="250"/>
    </location>
</feature>
<feature type="region of interest" description="Disordered" evidence="1">
    <location>
        <begin position="614"/>
        <end position="694"/>
    </location>
</feature>
<reference evidence="2 3" key="1">
    <citation type="submission" date="2017-07" db="EMBL/GenBank/DDBJ databases">
        <title>An improved, manually edited Actinidia chinensis var. chinensis (kiwifruit) genome highlights the challenges associated with draft genomes and gene prediction in plants.</title>
        <authorList>
            <person name="Pilkington S."/>
            <person name="Crowhurst R."/>
            <person name="Hilario E."/>
            <person name="Nardozza S."/>
            <person name="Fraser L."/>
            <person name="Peng Y."/>
            <person name="Gunaseelan K."/>
            <person name="Simpson R."/>
            <person name="Tahir J."/>
            <person name="Deroles S."/>
            <person name="Templeton K."/>
            <person name="Luo Z."/>
            <person name="Davy M."/>
            <person name="Cheng C."/>
            <person name="Mcneilage M."/>
            <person name="Scaglione D."/>
            <person name="Liu Y."/>
            <person name="Zhang Q."/>
            <person name="Datson P."/>
            <person name="De Silva N."/>
            <person name="Gardiner S."/>
            <person name="Bassett H."/>
            <person name="Chagne D."/>
            <person name="Mccallum J."/>
            <person name="Dzierzon H."/>
            <person name="Deng C."/>
            <person name="Wang Y.-Y."/>
            <person name="Barron N."/>
            <person name="Manako K."/>
            <person name="Bowen J."/>
            <person name="Foster T."/>
            <person name="Erridge Z."/>
            <person name="Tiffin H."/>
            <person name="Waite C."/>
            <person name="Davies K."/>
            <person name="Grierson E."/>
            <person name="Laing W."/>
            <person name="Kirk R."/>
            <person name="Chen X."/>
            <person name="Wood M."/>
            <person name="Montefiori M."/>
            <person name="Brummell D."/>
            <person name="Schwinn K."/>
            <person name="Catanach A."/>
            <person name="Fullerton C."/>
            <person name="Li D."/>
            <person name="Meiyalaghan S."/>
            <person name="Nieuwenhuizen N."/>
            <person name="Read N."/>
            <person name="Prakash R."/>
            <person name="Hunter D."/>
            <person name="Zhang H."/>
            <person name="Mckenzie M."/>
            <person name="Knabel M."/>
            <person name="Harris A."/>
            <person name="Allan A."/>
            <person name="Chen A."/>
            <person name="Janssen B."/>
            <person name="Plunkett B."/>
            <person name="Dwamena C."/>
            <person name="Voogd C."/>
            <person name="Leif D."/>
            <person name="Lafferty D."/>
            <person name="Souleyre E."/>
            <person name="Varkonyi-Gasic E."/>
            <person name="Gambi F."/>
            <person name="Hanley J."/>
            <person name="Yao J.-L."/>
            <person name="Cheung J."/>
            <person name="David K."/>
            <person name="Warren B."/>
            <person name="Marsh K."/>
            <person name="Snowden K."/>
            <person name="Lin-Wang K."/>
            <person name="Brian L."/>
            <person name="Martinez-Sanchez M."/>
            <person name="Wang M."/>
            <person name="Ileperuma N."/>
            <person name="Macnee N."/>
            <person name="Campin R."/>
            <person name="Mcatee P."/>
            <person name="Drummond R."/>
            <person name="Espley R."/>
            <person name="Ireland H."/>
            <person name="Wu R."/>
            <person name="Atkinson R."/>
            <person name="Karunairetnam S."/>
            <person name="Bulley S."/>
            <person name="Chunkath S."/>
            <person name="Hanley Z."/>
            <person name="Storey R."/>
            <person name="Thrimawithana A."/>
            <person name="Thomson S."/>
            <person name="David C."/>
            <person name="Testolin R."/>
        </authorList>
    </citation>
    <scope>NUCLEOTIDE SEQUENCE [LARGE SCALE GENOMIC DNA]</scope>
    <source>
        <strain evidence="3">cv. Red5</strain>
        <tissue evidence="2">Young leaf</tissue>
    </source>
</reference>
<dbReference type="PANTHER" id="PTHR12112">
    <property type="entry name" value="BNIP - RELATED"/>
    <property type="match status" value="1"/>
</dbReference>
<keyword evidence="3" id="KW-1185">Reference proteome</keyword>
<evidence type="ECO:0000313" key="2">
    <source>
        <dbReference type="EMBL" id="PSR96723.1"/>
    </source>
</evidence>
<dbReference type="Proteomes" id="UP000241394">
    <property type="component" value="Chromosome LG23"/>
</dbReference>
<dbReference type="GO" id="GO:0005737">
    <property type="term" value="C:cytoplasm"/>
    <property type="evidence" value="ECO:0007669"/>
    <property type="project" value="TreeGrafter"/>
</dbReference>
<sequence length="709" mass="77317">MVIIWISISAIQQNKATTVPTPAPNPSKLPESDVSSNVSKLHIKITSRVLSQHKSLSLSLSLSLLSVMEKRSFTRNLSGETKGPISLQKKLVESRLPARPEPDLTDFMNDMFFGAVKVEKKEYNLTGGFVDDFGDDSFEDSVRSQSGRLTQQWLEEAKRMVASSPSRSGGGSGCDSPTRLAGSPRFAASTQVRASASLLDRRDPLSRSARRHRASDRFSGEILTKSAQHSRNNSANFDHPPPPPTTDVSPASAVQKWFSNILKQPNPTTPPPPKPTTTTDPNPPAPPLTRKSRFQNTAPQGIPAPHSKRTFKNPAVAAADTLSPPKNLVQSAQRRSISSATCALPENKVLSPPRTAHRKSVSASVCSIEKGGSWMPAVNGLPEEVADGGEVRDLNGYLKEQREKIGKIFSGESDGKAKIVLSGPSNSTSSMVAAICYAWLLENRIRMKEGVEGGEGEAAAAVVPVMNMRRGKMWKQRQVAWLFHHVGLDATALLFSDEVDLETLMMNKQLSILVVGQDILKTNGEVGSQCTILTDNYCEDAYDLLQTPVLKKLMLAGILLDTQNLNASGKLSMTRDSEAIQLLSVGSSPNHRNTLYDQLMEDQRESSFFEALRHNYGKPPSEGDRDNGAPMEQRVQERKSNQEAMTQNSDKNSSDRKSAKTNRESPKSAKPKPKPVPAQSPTAALAQPADASRGKNKFFLAKWFGFASK</sequence>
<dbReference type="EMBL" id="NKQK01000023">
    <property type="protein sequence ID" value="PSR96723.1"/>
    <property type="molecule type" value="Genomic_DNA"/>
</dbReference>
<feature type="compositionally biased region" description="Pro residues" evidence="1">
    <location>
        <begin position="267"/>
        <end position="287"/>
    </location>
</feature>
<organism evidence="2 3">
    <name type="scientific">Actinidia chinensis var. chinensis</name>
    <name type="common">Chinese soft-hair kiwi</name>
    <dbReference type="NCBI Taxonomy" id="1590841"/>
    <lineage>
        <taxon>Eukaryota</taxon>
        <taxon>Viridiplantae</taxon>
        <taxon>Streptophyta</taxon>
        <taxon>Embryophyta</taxon>
        <taxon>Tracheophyta</taxon>
        <taxon>Spermatophyta</taxon>
        <taxon>Magnoliopsida</taxon>
        <taxon>eudicotyledons</taxon>
        <taxon>Gunneridae</taxon>
        <taxon>Pentapetalae</taxon>
        <taxon>asterids</taxon>
        <taxon>Ericales</taxon>
        <taxon>Actinidiaceae</taxon>
        <taxon>Actinidia</taxon>
    </lineage>
</organism>
<feature type="compositionally biased region" description="Basic and acidic residues" evidence="1">
    <location>
        <begin position="652"/>
        <end position="667"/>
    </location>
</feature>
<feature type="region of interest" description="Disordered" evidence="1">
    <location>
        <begin position="262"/>
        <end position="310"/>
    </location>
</feature>
<dbReference type="Gene3D" id="3.90.1640.10">
    <property type="entry name" value="inorganic pyrophosphatase (n-terminal core)"/>
    <property type="match status" value="2"/>
</dbReference>
<evidence type="ECO:0000256" key="1">
    <source>
        <dbReference type="SAM" id="MobiDB-lite"/>
    </source>
</evidence>
<name>A0A2R6PUT1_ACTCC</name>
<feature type="compositionally biased region" description="Polar residues" evidence="1">
    <location>
        <begin position="642"/>
        <end position="651"/>
    </location>
</feature>